<feature type="transmembrane region" description="Helical" evidence="2">
    <location>
        <begin position="49"/>
        <end position="67"/>
    </location>
</feature>
<accession>A0AAN7L0R7</accession>
<evidence type="ECO:0000313" key="3">
    <source>
        <dbReference type="EMBL" id="KAK4777207.1"/>
    </source>
</evidence>
<keyword evidence="2" id="KW-1133">Transmembrane helix</keyword>
<proteinExistence type="predicted"/>
<dbReference type="EMBL" id="JAXQNO010000018">
    <property type="protein sequence ID" value="KAK4777207.1"/>
    <property type="molecule type" value="Genomic_DNA"/>
</dbReference>
<name>A0AAN7L0R7_TRANT</name>
<protein>
    <submittedName>
        <fullName evidence="3">Uncharacterized protein</fullName>
    </submittedName>
</protein>
<sequence length="96" mass="10536">MKITSEDALEPPASRRANQDGFYPGAIQARAPSSFTITVDCMSFRGFRFLRSFALIVCLIVQAQSFFPAMTKIVGTLGPRFRSVKAVKKGDTIFVG</sequence>
<keyword evidence="4" id="KW-1185">Reference proteome</keyword>
<keyword evidence="2" id="KW-0472">Membrane</keyword>
<evidence type="ECO:0000256" key="2">
    <source>
        <dbReference type="SAM" id="Phobius"/>
    </source>
</evidence>
<dbReference type="AlphaFoldDB" id="A0AAN7L0R7"/>
<evidence type="ECO:0000256" key="1">
    <source>
        <dbReference type="SAM" id="MobiDB-lite"/>
    </source>
</evidence>
<dbReference type="Proteomes" id="UP001346149">
    <property type="component" value="Unassembled WGS sequence"/>
</dbReference>
<evidence type="ECO:0000313" key="4">
    <source>
        <dbReference type="Proteomes" id="UP001346149"/>
    </source>
</evidence>
<comment type="caution">
    <text evidence="3">The sequence shown here is derived from an EMBL/GenBank/DDBJ whole genome shotgun (WGS) entry which is preliminary data.</text>
</comment>
<keyword evidence="2" id="KW-0812">Transmembrane</keyword>
<organism evidence="3 4">
    <name type="scientific">Trapa natans</name>
    <name type="common">Water chestnut</name>
    <dbReference type="NCBI Taxonomy" id="22666"/>
    <lineage>
        <taxon>Eukaryota</taxon>
        <taxon>Viridiplantae</taxon>
        <taxon>Streptophyta</taxon>
        <taxon>Embryophyta</taxon>
        <taxon>Tracheophyta</taxon>
        <taxon>Spermatophyta</taxon>
        <taxon>Magnoliopsida</taxon>
        <taxon>eudicotyledons</taxon>
        <taxon>Gunneridae</taxon>
        <taxon>Pentapetalae</taxon>
        <taxon>rosids</taxon>
        <taxon>malvids</taxon>
        <taxon>Myrtales</taxon>
        <taxon>Lythraceae</taxon>
        <taxon>Trapa</taxon>
    </lineage>
</organism>
<reference evidence="3 4" key="1">
    <citation type="journal article" date="2023" name="Hortic Res">
        <title>Pangenome of water caltrop reveals structural variations and asymmetric subgenome divergence after allopolyploidization.</title>
        <authorList>
            <person name="Zhang X."/>
            <person name="Chen Y."/>
            <person name="Wang L."/>
            <person name="Yuan Y."/>
            <person name="Fang M."/>
            <person name="Shi L."/>
            <person name="Lu R."/>
            <person name="Comes H.P."/>
            <person name="Ma Y."/>
            <person name="Chen Y."/>
            <person name="Huang G."/>
            <person name="Zhou Y."/>
            <person name="Zheng Z."/>
            <person name="Qiu Y."/>
        </authorList>
    </citation>
    <scope>NUCLEOTIDE SEQUENCE [LARGE SCALE GENOMIC DNA]</scope>
    <source>
        <strain evidence="3">F231</strain>
    </source>
</reference>
<gene>
    <name evidence="3" type="ORF">SAY86_005895</name>
</gene>
<feature type="region of interest" description="Disordered" evidence="1">
    <location>
        <begin position="1"/>
        <end position="20"/>
    </location>
</feature>